<keyword evidence="2" id="KW-1185">Reference proteome</keyword>
<evidence type="ECO:0000313" key="2">
    <source>
        <dbReference type="Proteomes" id="UP001205486"/>
    </source>
</evidence>
<dbReference type="EMBL" id="JALJZS010000001">
    <property type="protein sequence ID" value="MCP1997588.1"/>
    <property type="molecule type" value="Genomic_DNA"/>
</dbReference>
<gene>
    <name evidence="1" type="ORF">J2S34_000010</name>
</gene>
<accession>A0ACC6ACX7</accession>
<organism evidence="1 2">
    <name type="scientific">Nitrobacter winogradskyi</name>
    <name type="common">Nitrobacter agilis</name>
    <dbReference type="NCBI Taxonomy" id="913"/>
    <lineage>
        <taxon>Bacteria</taxon>
        <taxon>Pseudomonadati</taxon>
        <taxon>Pseudomonadota</taxon>
        <taxon>Alphaproteobacteria</taxon>
        <taxon>Hyphomicrobiales</taxon>
        <taxon>Nitrobacteraceae</taxon>
        <taxon>Nitrobacter</taxon>
    </lineage>
</organism>
<evidence type="ECO:0000313" key="1">
    <source>
        <dbReference type="EMBL" id="MCP1997588.1"/>
    </source>
</evidence>
<reference evidence="1" key="1">
    <citation type="submission" date="2022-03" db="EMBL/GenBank/DDBJ databases">
        <title>Interactions between chemoautotrophic and heterotrophic bacteria.</title>
        <authorList>
            <person name="Santoro A."/>
        </authorList>
    </citation>
    <scope>NUCLEOTIDE SEQUENCE</scope>
    <source>
        <strain evidence="1">Nb-106</strain>
    </source>
</reference>
<comment type="caution">
    <text evidence="1">The sequence shown here is derived from an EMBL/GenBank/DDBJ whole genome shotgun (WGS) entry which is preliminary data.</text>
</comment>
<name>A0ACC6ACX7_NITWI</name>
<dbReference type="Proteomes" id="UP001205486">
    <property type="component" value="Unassembled WGS sequence"/>
</dbReference>
<sequence length="30" mass="3516">MWDSIPKWVRYGVGVIVTIFVGIAIWYMSQ</sequence>
<proteinExistence type="predicted"/>
<protein>
    <submittedName>
        <fullName evidence="1">Uncharacterized protein</fullName>
    </submittedName>
</protein>